<dbReference type="GO" id="GO:0030288">
    <property type="term" value="C:outer membrane-bounded periplasmic space"/>
    <property type="evidence" value="ECO:0007669"/>
    <property type="project" value="InterPro"/>
</dbReference>
<sequence>MSAVLKKLYLSLLFSFHIICVSSQEIYIDLNVGEELPVDFYTRLQFPQCSLHSKLPEMKFEDDYAGRDSDLTNKADHRILKRQSKILRDYQQQIIELKSKKEYEKLLNVSDQVLVFVNDSFIFKTRFLRRYDPTLLGYFSLRGYRMDFLSSLQYTTLSIVNSSLEVAKILQNEDLITKWAKIGLTINLWIHKNRGCLNKLGNRLDLSSQRNFTLTGGNLCHLNNLTESNFSESVSLAAMNRNQFDEAIHLASRSLTAVQMTPESQLAFKSAAFKRLNNLGRLAYSANQNENWCLSYEGFDRAIKLAIEVGIEPLEIWRNLKSDAHQNYLPIEAGLWNIRYGMLSKGNKPLYIPVKQIPPKYPRRLLEKGVEGCVMLLFDITKEGNPKNIKVDWSTNKGFDRSAIKSAESFLFSPPYQNGKPSGVKDAQTVISYKVDSKKSRSPDYAPPGCELIL</sequence>
<evidence type="ECO:0000256" key="3">
    <source>
        <dbReference type="ARBA" id="ARBA00022989"/>
    </source>
</evidence>
<keyword evidence="3" id="KW-1133">Transmembrane helix</keyword>
<dbReference type="InterPro" id="IPR003538">
    <property type="entry name" value="TonB"/>
</dbReference>
<dbReference type="GO" id="GO:0031992">
    <property type="term" value="F:energy transducer activity"/>
    <property type="evidence" value="ECO:0007669"/>
    <property type="project" value="InterPro"/>
</dbReference>
<evidence type="ECO:0000256" key="1">
    <source>
        <dbReference type="ARBA" id="ARBA00004167"/>
    </source>
</evidence>
<evidence type="ECO:0000256" key="2">
    <source>
        <dbReference type="ARBA" id="ARBA00022692"/>
    </source>
</evidence>
<dbReference type="InterPro" id="IPR006260">
    <property type="entry name" value="TonB/TolA_C"/>
</dbReference>
<dbReference type="InterPro" id="IPR037682">
    <property type="entry name" value="TonB_C"/>
</dbReference>
<evidence type="ECO:0000259" key="5">
    <source>
        <dbReference type="PROSITE" id="PS52015"/>
    </source>
</evidence>
<evidence type="ECO:0000256" key="4">
    <source>
        <dbReference type="ARBA" id="ARBA00023136"/>
    </source>
</evidence>
<dbReference type="GO" id="GO:0015891">
    <property type="term" value="P:siderophore transport"/>
    <property type="evidence" value="ECO:0007669"/>
    <property type="project" value="InterPro"/>
</dbReference>
<dbReference type="SUPFAM" id="SSF74653">
    <property type="entry name" value="TolA/TonB C-terminal domain"/>
    <property type="match status" value="1"/>
</dbReference>
<dbReference type="EMBL" id="EF089399">
    <property type="protein sequence ID" value="ABL97690.1"/>
    <property type="molecule type" value="Genomic_DNA"/>
</dbReference>
<dbReference type="PROSITE" id="PS52015">
    <property type="entry name" value="TONB_CTD"/>
    <property type="match status" value="1"/>
</dbReference>
<evidence type="ECO:0000313" key="6">
    <source>
        <dbReference type="EMBL" id="ABL97690.1"/>
    </source>
</evidence>
<keyword evidence="2" id="KW-0812">Transmembrane</keyword>
<keyword evidence="4" id="KW-0472">Membrane</keyword>
<name>A4GHX9_9BACT</name>
<dbReference type="PRINTS" id="PR01374">
    <property type="entry name" value="TONBPROTEIN"/>
</dbReference>
<dbReference type="GO" id="GO:0055085">
    <property type="term" value="P:transmembrane transport"/>
    <property type="evidence" value="ECO:0007669"/>
    <property type="project" value="InterPro"/>
</dbReference>
<comment type="subcellular location">
    <subcellularLocation>
        <location evidence="1">Membrane</location>
        <topology evidence="1">Single-pass membrane protein</topology>
    </subcellularLocation>
</comment>
<dbReference type="GO" id="GO:0016020">
    <property type="term" value="C:membrane"/>
    <property type="evidence" value="ECO:0007669"/>
    <property type="project" value="UniProtKB-SubCell"/>
</dbReference>
<organism evidence="6">
    <name type="scientific">uncultured marine bacterium EB0_39H12</name>
    <dbReference type="NCBI Taxonomy" id="415437"/>
    <lineage>
        <taxon>Bacteria</taxon>
        <taxon>environmental samples</taxon>
    </lineage>
</organism>
<feature type="domain" description="TonB C-terminal" evidence="5">
    <location>
        <begin position="346"/>
        <end position="442"/>
    </location>
</feature>
<accession>A4GHX9</accession>
<reference evidence="6" key="1">
    <citation type="journal article" date="2007" name="Environ. Microbiol.">
        <title>Proteorhodopsin photosystem gene clusters exhibit co-evolutionary trends and shared ancestry among diverse marine microbial phyla.</title>
        <authorList>
            <person name="McCarren J."/>
            <person name="Delong E.F."/>
        </authorList>
    </citation>
    <scope>NUCLEOTIDE SEQUENCE</scope>
</reference>
<dbReference type="AlphaFoldDB" id="A4GHX9"/>
<dbReference type="NCBIfam" id="TIGR01352">
    <property type="entry name" value="tonB_Cterm"/>
    <property type="match status" value="1"/>
</dbReference>
<dbReference type="Gene3D" id="3.30.1150.10">
    <property type="match status" value="1"/>
</dbReference>
<gene>
    <name evidence="6" type="ORF">MBMO_EB0-39H12.0066</name>
</gene>
<protein>
    <recommendedName>
        <fullName evidence="5">TonB C-terminal domain-containing protein</fullName>
    </recommendedName>
</protein>
<proteinExistence type="predicted"/>
<dbReference type="Pfam" id="PF03544">
    <property type="entry name" value="TonB_C"/>
    <property type="match status" value="1"/>
</dbReference>